<sequence>MHDLSTLILLPHLPLSPFLFLLSVIKNPSGGPLTYPLTSMTNSLMFRGKDSGTDFIPLMTCHGTSRTRRDSHSYASWRHIDFVDDIEGSQIWQAFAKEVTESAPAFNGWVGVIAVEDEAEGSKIVKSGSDRDGTFKPGWLGDASLELAFVLEILLQSCGWTGDWETLVHTSFSYL</sequence>
<keyword evidence="3" id="KW-1185">Reference proteome</keyword>
<protein>
    <submittedName>
        <fullName evidence="2">Uncharacterized protein</fullName>
    </submittedName>
</protein>
<dbReference type="Proteomes" id="UP000298493">
    <property type="component" value="Unassembled WGS sequence"/>
</dbReference>
<proteinExistence type="predicted"/>
<keyword evidence="1" id="KW-0732">Signal</keyword>
<reference evidence="2 3" key="1">
    <citation type="submission" date="2019-04" db="EMBL/GenBank/DDBJ databases">
        <title>High contiguity whole genome sequence and gene annotation resource for two Venturia nashicola isolates.</title>
        <authorList>
            <person name="Prokchorchik M."/>
            <person name="Won K."/>
            <person name="Lee Y."/>
            <person name="Choi E.D."/>
            <person name="Segonzac C."/>
            <person name="Sohn K.H."/>
        </authorList>
    </citation>
    <scope>NUCLEOTIDE SEQUENCE [LARGE SCALE GENOMIC DNA]</scope>
    <source>
        <strain evidence="2 3">PRI2</strain>
    </source>
</reference>
<evidence type="ECO:0000313" key="3">
    <source>
        <dbReference type="Proteomes" id="UP000298493"/>
    </source>
</evidence>
<dbReference type="AlphaFoldDB" id="A0A4Z1P8G3"/>
<name>A0A4Z1P8G3_9PEZI</name>
<organism evidence="2 3">
    <name type="scientific">Venturia nashicola</name>
    <dbReference type="NCBI Taxonomy" id="86259"/>
    <lineage>
        <taxon>Eukaryota</taxon>
        <taxon>Fungi</taxon>
        <taxon>Dikarya</taxon>
        <taxon>Ascomycota</taxon>
        <taxon>Pezizomycotina</taxon>
        <taxon>Dothideomycetes</taxon>
        <taxon>Pleosporomycetidae</taxon>
        <taxon>Venturiales</taxon>
        <taxon>Venturiaceae</taxon>
        <taxon>Venturia</taxon>
    </lineage>
</organism>
<feature type="signal peptide" evidence="1">
    <location>
        <begin position="1"/>
        <end position="30"/>
    </location>
</feature>
<comment type="caution">
    <text evidence="2">The sequence shown here is derived from an EMBL/GenBank/DDBJ whole genome shotgun (WGS) entry which is preliminary data.</text>
</comment>
<evidence type="ECO:0000256" key="1">
    <source>
        <dbReference type="SAM" id="SignalP"/>
    </source>
</evidence>
<feature type="chain" id="PRO_5021447546" evidence="1">
    <location>
        <begin position="31"/>
        <end position="175"/>
    </location>
</feature>
<gene>
    <name evidence="2" type="ORF">E6O75_ATG05586</name>
</gene>
<accession>A0A4Z1P8G3</accession>
<evidence type="ECO:0000313" key="2">
    <source>
        <dbReference type="EMBL" id="TID20821.1"/>
    </source>
</evidence>
<dbReference type="EMBL" id="SNSC02000010">
    <property type="protein sequence ID" value="TID20821.1"/>
    <property type="molecule type" value="Genomic_DNA"/>
</dbReference>